<protein>
    <submittedName>
        <fullName evidence="2">Uncharacterized protein</fullName>
    </submittedName>
</protein>
<comment type="caution">
    <text evidence="2">The sequence shown here is derived from an EMBL/GenBank/DDBJ whole genome shotgun (WGS) entry which is preliminary data.</text>
</comment>
<dbReference type="SUPFAM" id="SSF50998">
    <property type="entry name" value="Quinoprotein alcohol dehydrogenase-like"/>
    <property type="match status" value="1"/>
</dbReference>
<dbReference type="Proteomes" id="UP000037395">
    <property type="component" value="Unassembled WGS sequence"/>
</dbReference>
<organism evidence="2 3">
    <name type="scientific">Kitasatospora aureofaciens</name>
    <name type="common">Streptomyces aureofaciens</name>
    <dbReference type="NCBI Taxonomy" id="1894"/>
    <lineage>
        <taxon>Bacteria</taxon>
        <taxon>Bacillati</taxon>
        <taxon>Actinomycetota</taxon>
        <taxon>Actinomycetes</taxon>
        <taxon>Kitasatosporales</taxon>
        <taxon>Streptomycetaceae</taxon>
        <taxon>Kitasatospora</taxon>
    </lineage>
</organism>
<evidence type="ECO:0000256" key="1">
    <source>
        <dbReference type="SAM" id="MobiDB-lite"/>
    </source>
</evidence>
<dbReference type="EMBL" id="JPRF03000001">
    <property type="protein sequence ID" value="OEV39712.1"/>
    <property type="molecule type" value="Genomic_DNA"/>
</dbReference>
<dbReference type="AlphaFoldDB" id="A0A1E7NGB2"/>
<accession>A0A1E7NGB2</accession>
<dbReference type="Gene3D" id="2.40.10.480">
    <property type="match status" value="1"/>
</dbReference>
<dbReference type="OrthoDB" id="3304767at2"/>
<dbReference type="InterPro" id="IPR011047">
    <property type="entry name" value="Quinoprotein_ADH-like_sf"/>
</dbReference>
<keyword evidence="3" id="KW-1185">Reference proteome</keyword>
<evidence type="ECO:0000313" key="2">
    <source>
        <dbReference type="EMBL" id="OEV39712.1"/>
    </source>
</evidence>
<gene>
    <name evidence="2" type="ORF">HS99_0003360</name>
</gene>
<sequence length="1036" mass="107462">MPLLPPTVVGPLSECSTSVRVQNQLVGSTVTLLVNGSHTVGGQLVGGGVATWPDQEFPLTPGVALHAGDQVAATQLLGGQVSAASAQPVAVQKEPAVIGSLHYGGHQYVCGQCLWIDGAVPGATVTVKQGATVLGSATAPDGIARVQLGAPIAAGEVLMAEQQACGNPGTPTPSPVPDGPPEQPPPPVVHGPLLACQTGVPVSGVFEGAQVTLHRTGVPNTTRGCFDLSALTFRVPPLVEGEQVSADQAFVNCEAPGGASATVVVGPADQIPAPAVVAALCAGGTSVRVTGLVVGALVTVLENGVVLGTAQAFEPSADLDVPALIGGGTVTARQELCGYTSPDSAPVVVDPQPAGLPAPVVVPPLFECASRVRVINVQPGALVLVHSAALGAPIGLQYVYAGQADIPVAPLLSAGDQIYAVQLACGRTSPRSALVTVQQLGAVEPPTVRTPLTECTRWVWVDGVVPGADVDVYVNGRWQGTATTTTPGVQVGVSGPLRMNDTVSARQRIRTTVTEFGPAATVAFGPVSVTTQHNDNRRTGANLLEVTLRPSNVGPKTFGKVFTRAVDGEIYGQPLYLCQVDVAGVGQRNVVYVATMHNSVYAFDADDPNASAPLWHARLGPSAPMPDPNIGPGGYADISVEVGVISTPVISVDRNLIYVVAFTKEGNTYHHTLHALDLRSGQESLGGPVRIAATVPGSGEGSVNGTITFTSHLQIQRAALTLVNDRLYVAFAAYGDREPYHGWVFGFDADNLQQTGVFITTPDTGLGGIWQAGQGLAADGNGDLYFMTGNGGFRPDGSNLSCCIVKLSPDLKLLDWFAPFNQAFLNGNADLDLGSAGPLLIPNTNLLLGGGKEAKFYLLDTGAMGHFQAGSDSQIVQSFWLTQDHTNNHIHGGPVYWDFQDGPLVYVWPENVPLRAYRFAGGVLQTAPAFTSTTPEPPPFIMPGGFLSVSANGSDPDSGLLWASHVLKDDANHAVVEGVFRVYLASDLTKELWNSKMNAARDDVGLFAKFVPPTVANGKVYLATFSGALNVYGLLE</sequence>
<dbReference type="RefSeq" id="WP_030550446.1">
    <property type="nucleotide sequence ID" value="NZ_JBIWMM010000003.1"/>
</dbReference>
<reference evidence="2" key="1">
    <citation type="submission" date="2016-08" db="EMBL/GenBank/DDBJ databases">
        <title>Sequencing, Assembly and Comparative Genomics of S. aureofaciens ATCC 10762.</title>
        <authorList>
            <person name="Gradnigo J.S."/>
            <person name="Johnson N."/>
            <person name="Somerville G.A."/>
        </authorList>
    </citation>
    <scope>NUCLEOTIDE SEQUENCE [LARGE SCALE GENOMIC DNA]</scope>
    <source>
        <strain evidence="2">ATCC 10762</strain>
    </source>
</reference>
<feature type="compositionally biased region" description="Pro residues" evidence="1">
    <location>
        <begin position="170"/>
        <end position="185"/>
    </location>
</feature>
<feature type="region of interest" description="Disordered" evidence="1">
    <location>
        <begin position="163"/>
        <end position="185"/>
    </location>
</feature>
<proteinExistence type="predicted"/>
<name>A0A1E7NGB2_KITAU</name>
<evidence type="ECO:0000313" key="3">
    <source>
        <dbReference type="Proteomes" id="UP000037395"/>
    </source>
</evidence>